<dbReference type="Pfam" id="PF00675">
    <property type="entry name" value="Peptidase_M16"/>
    <property type="match status" value="1"/>
</dbReference>
<protein>
    <recommendedName>
        <fullName evidence="10">Cytochrome b-c1 complex subunit 2, mitochondrial</fullName>
    </recommendedName>
</protein>
<dbReference type="FunFam" id="3.30.830.10:FF:000039">
    <property type="entry name" value="Ubiquinol-cytochrome c reductase core subunit 2"/>
    <property type="match status" value="1"/>
</dbReference>
<dbReference type="InterPro" id="IPR007863">
    <property type="entry name" value="Peptidase_M16_C"/>
</dbReference>
<proteinExistence type="inferred from homology"/>
<evidence type="ECO:0000259" key="12">
    <source>
        <dbReference type="Pfam" id="PF05193"/>
    </source>
</evidence>
<keyword evidence="13" id="KW-0378">Hydrolase</keyword>
<dbReference type="GO" id="GO:0046872">
    <property type="term" value="F:metal ion binding"/>
    <property type="evidence" value="ECO:0007669"/>
    <property type="project" value="InterPro"/>
</dbReference>
<evidence type="ECO:0000256" key="9">
    <source>
        <dbReference type="ARBA" id="ARBA00038146"/>
    </source>
</evidence>
<dbReference type="VEuPathDB" id="FungiDB:BCV72DRAFT_328840"/>
<dbReference type="FunFam" id="3.30.830.10:FF:000021">
    <property type="entry name" value="Cytochrome b-c1 complex subunit 2"/>
    <property type="match status" value="1"/>
</dbReference>
<keyword evidence="4" id="KW-0999">Mitochondrion inner membrane</keyword>
<keyword evidence="7" id="KW-0496">Mitochondrion</keyword>
<dbReference type="OrthoDB" id="6369905at2759"/>
<keyword evidence="5" id="KW-0809">Transit peptide</keyword>
<keyword evidence="2" id="KW-0813">Transport</keyword>
<dbReference type="PANTHER" id="PTHR11851">
    <property type="entry name" value="METALLOPROTEASE"/>
    <property type="match status" value="1"/>
</dbReference>
<dbReference type="Gene3D" id="3.30.830.10">
    <property type="entry name" value="Metalloenzyme, LuxS/M16 peptidase-like"/>
    <property type="match status" value="2"/>
</dbReference>
<name>A0A1X0R350_RHIZD</name>
<evidence type="ECO:0000256" key="2">
    <source>
        <dbReference type="ARBA" id="ARBA00022448"/>
    </source>
</evidence>
<evidence type="ECO:0000256" key="1">
    <source>
        <dbReference type="ARBA" id="ARBA00004443"/>
    </source>
</evidence>
<dbReference type="EMBL" id="KV921923">
    <property type="protein sequence ID" value="ORE06442.1"/>
    <property type="molecule type" value="Genomic_DNA"/>
</dbReference>
<comment type="similarity">
    <text evidence="9">Belongs to the peptidase M16 family. UQCRC2/QCR2 subfamily.</text>
</comment>
<comment type="subcellular location">
    <subcellularLocation>
        <location evidence="1">Mitochondrion inner membrane</location>
        <topology evidence="1">Peripheral membrane protein</topology>
        <orientation evidence="1">Matrix side</orientation>
    </subcellularLocation>
</comment>
<dbReference type="InterPro" id="IPR011765">
    <property type="entry name" value="Pept_M16_N"/>
</dbReference>
<dbReference type="GO" id="GO:0016787">
    <property type="term" value="F:hydrolase activity"/>
    <property type="evidence" value="ECO:0007669"/>
    <property type="project" value="UniProtKB-KW"/>
</dbReference>
<keyword evidence="3" id="KW-0679">Respiratory chain</keyword>
<dbReference type="AlphaFoldDB" id="A0A1X0R350"/>
<sequence length="434" mass="45173">MLATSRKAIINAASKATYATAATANSIKITSASNGVKVASSQEPGQTASLAVVVNGGARAEAGDNAGVAHFLKNYGFKNSYNRTAFRIVREAELAGGVLSTNLTRETLVYAAEFLKGDAELFADILSDVITQQKYQEHEFVDVRNQTASESTSAFANAEIAALEAAHSLAFRNGLGNSVFAKANNHVNNATVKAYAQQLFAQGNVALVGTGIEHDALVNLAEKYLNLPSGSGAQLNASKYYGGEARLEGHNNNYILAFEGAAADSAEFAALQVLRHALGGELTVKHTAGAGLFAQANARFGQDTQIKAFNLGYSDAGLFGVQVSGAQAGAAVAAAAEQLKAAKNLSNEDFARGVAQAKFAATAGYETRLDRLQTLGAQAFRDAKYSTAAESVAALEKVSAADVAKVAEKLTKSKPTVVAVGELHKLPYADSVSL</sequence>
<dbReference type="Proteomes" id="UP000242414">
    <property type="component" value="Unassembled WGS sequence"/>
</dbReference>
<dbReference type="InterPro" id="IPR050361">
    <property type="entry name" value="MPP/UQCRC_Complex"/>
</dbReference>
<evidence type="ECO:0000313" key="13">
    <source>
        <dbReference type="EMBL" id="ORE06442.1"/>
    </source>
</evidence>
<keyword evidence="8" id="KW-0472">Membrane</keyword>
<keyword evidence="6" id="KW-0249">Electron transport</keyword>
<evidence type="ECO:0000259" key="11">
    <source>
        <dbReference type="Pfam" id="PF00675"/>
    </source>
</evidence>
<organism evidence="13">
    <name type="scientific">Rhizopus microsporus var. microsporus</name>
    <dbReference type="NCBI Taxonomy" id="86635"/>
    <lineage>
        <taxon>Eukaryota</taxon>
        <taxon>Fungi</taxon>
        <taxon>Fungi incertae sedis</taxon>
        <taxon>Mucoromycota</taxon>
        <taxon>Mucoromycotina</taxon>
        <taxon>Mucoromycetes</taxon>
        <taxon>Mucorales</taxon>
        <taxon>Mucorineae</taxon>
        <taxon>Rhizopodaceae</taxon>
        <taxon>Rhizopus</taxon>
    </lineage>
</organism>
<evidence type="ECO:0000256" key="6">
    <source>
        <dbReference type="ARBA" id="ARBA00022982"/>
    </source>
</evidence>
<evidence type="ECO:0000256" key="7">
    <source>
        <dbReference type="ARBA" id="ARBA00023128"/>
    </source>
</evidence>
<dbReference type="GO" id="GO:0005743">
    <property type="term" value="C:mitochondrial inner membrane"/>
    <property type="evidence" value="ECO:0007669"/>
    <property type="project" value="UniProtKB-SubCell"/>
</dbReference>
<gene>
    <name evidence="13" type="ORF">BCV72DRAFT_328840</name>
</gene>
<evidence type="ECO:0000256" key="4">
    <source>
        <dbReference type="ARBA" id="ARBA00022792"/>
    </source>
</evidence>
<dbReference type="InterPro" id="IPR011249">
    <property type="entry name" value="Metalloenz_LuxS/M16"/>
</dbReference>
<reference evidence="13" key="1">
    <citation type="journal article" date="2016" name="Proc. Natl. Acad. Sci. U.S.A.">
        <title>Lipid metabolic changes in an early divergent fungus govern the establishment of a mutualistic symbiosis with endobacteria.</title>
        <authorList>
            <person name="Lastovetsky O.A."/>
            <person name="Gaspar M.L."/>
            <person name="Mondo S.J."/>
            <person name="LaButti K.M."/>
            <person name="Sandor L."/>
            <person name="Grigoriev I.V."/>
            <person name="Henry S.A."/>
            <person name="Pawlowska T.E."/>
        </authorList>
    </citation>
    <scope>NUCLEOTIDE SEQUENCE [LARGE SCALE GENOMIC DNA]</scope>
    <source>
        <strain evidence="13">ATCC 52814</strain>
    </source>
</reference>
<evidence type="ECO:0000256" key="8">
    <source>
        <dbReference type="ARBA" id="ARBA00023136"/>
    </source>
</evidence>
<dbReference type="SUPFAM" id="SSF63411">
    <property type="entry name" value="LuxS/MPP-like metallohydrolase"/>
    <property type="match status" value="2"/>
</dbReference>
<dbReference type="Pfam" id="PF05193">
    <property type="entry name" value="Peptidase_M16_C"/>
    <property type="match status" value="1"/>
</dbReference>
<accession>A0A1X0R350</accession>
<evidence type="ECO:0000256" key="10">
    <source>
        <dbReference type="ARBA" id="ARBA00040751"/>
    </source>
</evidence>
<feature type="domain" description="Peptidase M16 C-terminal" evidence="12">
    <location>
        <begin position="188"/>
        <end position="356"/>
    </location>
</feature>
<dbReference type="PANTHER" id="PTHR11851:SF209">
    <property type="entry name" value="CYTOCHROME B-C1 COMPLEX SUBUNIT 2, MITOCHONDRIAL"/>
    <property type="match status" value="1"/>
</dbReference>
<evidence type="ECO:0000256" key="3">
    <source>
        <dbReference type="ARBA" id="ARBA00022660"/>
    </source>
</evidence>
<feature type="domain" description="Peptidase M16 N-terminal" evidence="11">
    <location>
        <begin position="38"/>
        <end position="180"/>
    </location>
</feature>
<evidence type="ECO:0000256" key="5">
    <source>
        <dbReference type="ARBA" id="ARBA00022946"/>
    </source>
</evidence>